<gene>
    <name evidence="3" type="ORF">M422DRAFT_178931</name>
</gene>
<proteinExistence type="predicted"/>
<dbReference type="PANTHER" id="PTHR12894">
    <property type="entry name" value="CNH DOMAIN CONTAINING"/>
    <property type="match status" value="1"/>
</dbReference>
<dbReference type="HOGENOM" id="CLU_004400_1_0_1"/>
<dbReference type="EMBL" id="KN837175">
    <property type="protein sequence ID" value="KIJ36750.1"/>
    <property type="molecule type" value="Genomic_DNA"/>
</dbReference>
<feature type="compositionally biased region" description="Basic and acidic residues" evidence="1">
    <location>
        <begin position="766"/>
        <end position="776"/>
    </location>
</feature>
<accession>A0A0C9VGM6</accession>
<evidence type="ECO:0000256" key="1">
    <source>
        <dbReference type="SAM" id="MobiDB-lite"/>
    </source>
</evidence>
<dbReference type="Proteomes" id="UP000054279">
    <property type="component" value="Unassembled WGS sequence"/>
</dbReference>
<dbReference type="Pfam" id="PF10366">
    <property type="entry name" value="Vps39_1"/>
    <property type="match status" value="1"/>
</dbReference>
<evidence type="ECO:0000313" key="4">
    <source>
        <dbReference type="Proteomes" id="UP000054279"/>
    </source>
</evidence>
<dbReference type="GO" id="GO:0034058">
    <property type="term" value="P:endosomal vesicle fusion"/>
    <property type="evidence" value="ECO:0007669"/>
    <property type="project" value="TreeGrafter"/>
</dbReference>
<dbReference type="GO" id="GO:0016020">
    <property type="term" value="C:membrane"/>
    <property type="evidence" value="ECO:0007669"/>
    <property type="project" value="TreeGrafter"/>
</dbReference>
<sequence length="806" mass="89926">MVNSLESQELVQELPPLDVFAIRQLDKSYGGYVIPSSEESRALDIVKFNILQPDAPDSSAIEEEAIEKSATSRPLPPRGDSLKAESTKGGPSRQGKAILLATGNDAVYALATPTLVQQIDVLLEGHKLKEATEFAKEQQKRLDDRKKRGSLSPGDIDEEIRYVYQRLGYTYFSQTNFEDAGINLFRGGVDPRLLIRLFPTLRGRLLPSSSSLPVFHGLISQLQSLGSIDTIIVTNLVKNYTPHLRPNTRSAPPTSELRKLLQVSARDMLREYLRKWKNKALYSGETLDEELSQIIDTVQAKIFAETEETQELYSLIDSQEHIIVDEVEETLIRNGQYNALLRLHAKRSNKEKLLEIWSKLVDGDWTDEDVRDPLGQMTTLLAEMRDRSLTHRWGLWLVRRDAAAGLKLILSAESKKSGKSDDAALLAELERISPEAGQQFLEHIVLNKRNHDPALHSRLAQTYLDQLISYMEEGETAEFFALYLSLFDYPVFEYSIQNSPTPFLTHLATLVDASSPMFKLIRTRCRAALFFQGSAYYDVSSIRDRLLPWKESLSFEVAIVDGKLGRHDEALRLLVHNLRDTTCADAYCALGGCAISPRVAQSVGERLDLQQWADLVVSGLSRKTTGAKAAVKQEELEETKGQLLRVLLEVYMSGGQATEAHTARLLNTQGGNLDVLDVLTLVPPSWSLNVVSSFLARSIRHSVHNRCEAEILKAIALGQNLAIRDEAYVLLNDQGAFLEEPLPGTEESPASSPPVDNVGGVEPGTFEEKKIVVIEHSDEDNQPVDGEKPVLSPTRPISPEIEEENE</sequence>
<dbReference type="GO" id="GO:0006914">
    <property type="term" value="P:autophagy"/>
    <property type="evidence" value="ECO:0007669"/>
    <property type="project" value="TreeGrafter"/>
</dbReference>
<feature type="region of interest" description="Disordered" evidence="1">
    <location>
        <begin position="740"/>
        <end position="806"/>
    </location>
</feature>
<feature type="region of interest" description="Disordered" evidence="1">
    <location>
        <begin position="65"/>
        <end position="95"/>
    </location>
</feature>
<dbReference type="GO" id="GO:0005737">
    <property type="term" value="C:cytoplasm"/>
    <property type="evidence" value="ECO:0007669"/>
    <property type="project" value="TreeGrafter"/>
</dbReference>
<feature type="domain" description="Vacuolar sorting protein 39/Transforming growth factor beta receptor-associated" evidence="2">
    <location>
        <begin position="295"/>
        <end position="373"/>
    </location>
</feature>
<dbReference type="InterPro" id="IPR032914">
    <property type="entry name" value="Vam6/VPS39/TRAP1"/>
</dbReference>
<keyword evidence="4" id="KW-1185">Reference proteome</keyword>
<protein>
    <recommendedName>
        <fullName evidence="2">Vacuolar sorting protein 39/Transforming growth factor beta receptor-associated domain-containing protein</fullName>
    </recommendedName>
</protein>
<dbReference type="OrthoDB" id="10258882at2759"/>
<reference evidence="3 4" key="1">
    <citation type="submission" date="2014-06" db="EMBL/GenBank/DDBJ databases">
        <title>Evolutionary Origins and Diversification of the Mycorrhizal Mutualists.</title>
        <authorList>
            <consortium name="DOE Joint Genome Institute"/>
            <consortium name="Mycorrhizal Genomics Consortium"/>
            <person name="Kohler A."/>
            <person name="Kuo A."/>
            <person name="Nagy L.G."/>
            <person name="Floudas D."/>
            <person name="Copeland A."/>
            <person name="Barry K.W."/>
            <person name="Cichocki N."/>
            <person name="Veneault-Fourrey C."/>
            <person name="LaButti K."/>
            <person name="Lindquist E.A."/>
            <person name="Lipzen A."/>
            <person name="Lundell T."/>
            <person name="Morin E."/>
            <person name="Murat C."/>
            <person name="Riley R."/>
            <person name="Ohm R."/>
            <person name="Sun H."/>
            <person name="Tunlid A."/>
            <person name="Henrissat B."/>
            <person name="Grigoriev I.V."/>
            <person name="Hibbett D.S."/>
            <person name="Martin F."/>
        </authorList>
    </citation>
    <scope>NUCLEOTIDE SEQUENCE [LARGE SCALE GENOMIC DNA]</scope>
    <source>
        <strain evidence="3 4">SS14</strain>
    </source>
</reference>
<dbReference type="AlphaFoldDB" id="A0A0C9VGM6"/>
<name>A0A0C9VGM6_SPHS4</name>
<dbReference type="PANTHER" id="PTHR12894:SF27">
    <property type="entry name" value="TRANSFORMING GROWTH FACTOR-BETA RECEPTOR-ASSOCIATED PROTEIN 1"/>
    <property type="match status" value="1"/>
</dbReference>
<evidence type="ECO:0000259" key="2">
    <source>
        <dbReference type="Pfam" id="PF10366"/>
    </source>
</evidence>
<organism evidence="3 4">
    <name type="scientific">Sphaerobolus stellatus (strain SS14)</name>
    <dbReference type="NCBI Taxonomy" id="990650"/>
    <lineage>
        <taxon>Eukaryota</taxon>
        <taxon>Fungi</taxon>
        <taxon>Dikarya</taxon>
        <taxon>Basidiomycota</taxon>
        <taxon>Agaricomycotina</taxon>
        <taxon>Agaricomycetes</taxon>
        <taxon>Phallomycetidae</taxon>
        <taxon>Geastrales</taxon>
        <taxon>Sphaerobolaceae</taxon>
        <taxon>Sphaerobolus</taxon>
    </lineage>
</organism>
<dbReference type="InterPro" id="IPR019452">
    <property type="entry name" value="VPS39/TGF_beta_rcpt-assoc_1"/>
</dbReference>
<evidence type="ECO:0000313" key="3">
    <source>
        <dbReference type="EMBL" id="KIJ36750.1"/>
    </source>
</evidence>